<protein>
    <recommendedName>
        <fullName evidence="4">Lipoprotein</fullName>
    </recommendedName>
</protein>
<proteinExistence type="predicted"/>
<feature type="chain" id="PRO_5020347226" description="Lipoprotein" evidence="1">
    <location>
        <begin position="20"/>
        <end position="152"/>
    </location>
</feature>
<keyword evidence="1" id="KW-0732">Signal</keyword>
<evidence type="ECO:0000256" key="1">
    <source>
        <dbReference type="SAM" id="SignalP"/>
    </source>
</evidence>
<evidence type="ECO:0008006" key="4">
    <source>
        <dbReference type="Google" id="ProtNLM"/>
    </source>
</evidence>
<dbReference type="PROSITE" id="PS51257">
    <property type="entry name" value="PROKAR_LIPOPROTEIN"/>
    <property type="match status" value="1"/>
</dbReference>
<dbReference type="Proteomes" id="UP000306631">
    <property type="component" value="Unassembled WGS sequence"/>
</dbReference>
<organism evidence="2 3">
    <name type="scientific">Stenotrophomonas maltophilia</name>
    <name type="common">Pseudomonas maltophilia</name>
    <name type="synonym">Xanthomonas maltophilia</name>
    <dbReference type="NCBI Taxonomy" id="40324"/>
    <lineage>
        <taxon>Bacteria</taxon>
        <taxon>Pseudomonadati</taxon>
        <taxon>Pseudomonadota</taxon>
        <taxon>Gammaproteobacteria</taxon>
        <taxon>Lysobacterales</taxon>
        <taxon>Lysobacteraceae</taxon>
        <taxon>Stenotrophomonas</taxon>
        <taxon>Stenotrophomonas maltophilia group</taxon>
    </lineage>
</organism>
<evidence type="ECO:0000313" key="2">
    <source>
        <dbReference type="EMBL" id="TGY32843.1"/>
    </source>
</evidence>
<reference evidence="2 3" key="1">
    <citation type="submission" date="2019-04" db="EMBL/GenBank/DDBJ databases">
        <title>Microbes associate with the intestines of laboratory mice.</title>
        <authorList>
            <person name="Navarre W."/>
            <person name="Wong E."/>
            <person name="Huang K."/>
            <person name="Tropini C."/>
            <person name="Ng K."/>
            <person name="Yu B."/>
        </authorList>
    </citation>
    <scope>NUCLEOTIDE SEQUENCE [LARGE SCALE GENOMIC DNA]</scope>
    <source>
        <strain evidence="2 3">NM62_B4-13</strain>
    </source>
</reference>
<dbReference type="OrthoDB" id="9156239at2"/>
<sequence>MNIRSIALLGLLLSVAGCASTSKVMLGQARAPVDPATVQIYSTPPAGSVEIAQLESSSAVGFGTQGQTDAAVMRLKREAAALGANGVILMGVGSSGSPVGMSVGAGSYGSHVGGGVGIGIPTTQKRAAGVAIWVPNPPPAARLPAQTITPQK</sequence>
<evidence type="ECO:0000313" key="3">
    <source>
        <dbReference type="Proteomes" id="UP000306631"/>
    </source>
</evidence>
<accession>A0A4S2CXN5</accession>
<dbReference type="AlphaFoldDB" id="A0A4S2CXN5"/>
<feature type="signal peptide" evidence="1">
    <location>
        <begin position="1"/>
        <end position="19"/>
    </location>
</feature>
<name>A0A4S2CXN5_STEMA</name>
<dbReference type="EMBL" id="SRYW01000013">
    <property type="protein sequence ID" value="TGY32843.1"/>
    <property type="molecule type" value="Genomic_DNA"/>
</dbReference>
<gene>
    <name evidence="2" type="ORF">E5352_14400</name>
</gene>
<comment type="caution">
    <text evidence="2">The sequence shown here is derived from an EMBL/GenBank/DDBJ whole genome shotgun (WGS) entry which is preliminary data.</text>
</comment>
<dbReference type="RefSeq" id="WP_017354359.1">
    <property type="nucleotide sequence ID" value="NZ_SRYW01000013.1"/>
</dbReference>